<evidence type="ECO:0000313" key="1">
    <source>
        <dbReference type="EMBL" id="CAE4619818.1"/>
    </source>
</evidence>
<proteinExistence type="predicted"/>
<gene>
    <name evidence="1" type="ORF">AMON00008_LOCUS37992</name>
</gene>
<name>A0A7S4RR09_9DINO</name>
<reference evidence="1" key="1">
    <citation type="submission" date="2021-01" db="EMBL/GenBank/DDBJ databases">
        <authorList>
            <person name="Corre E."/>
            <person name="Pelletier E."/>
            <person name="Niang G."/>
            <person name="Scheremetjew M."/>
            <person name="Finn R."/>
            <person name="Kale V."/>
            <person name="Holt S."/>
            <person name="Cochrane G."/>
            <person name="Meng A."/>
            <person name="Brown T."/>
            <person name="Cohen L."/>
        </authorList>
    </citation>
    <scope>NUCLEOTIDE SEQUENCE</scope>
    <source>
        <strain evidence="1">CCMP3105</strain>
    </source>
</reference>
<dbReference type="AlphaFoldDB" id="A0A7S4RR09"/>
<protein>
    <submittedName>
        <fullName evidence="1">Uncharacterized protein</fullName>
    </submittedName>
</protein>
<sequence>MAQGRAGALPPGVGAEITPFEPDQGNTCAGNGLLPLFLFAFLRSSPSPCRLDQAQQVATPSEDMAPSSLRRCRRPPAIAGLALLLLAVAGGGRARRLLAVAALVTMGRQLAPLAARPLAGARPAAGAAWRGISANDGPGCRAQRGLAASFQRAAAGAGEGRLSQGIALLLVVATAATFGMEAANLGHVPAAADATAARGTHYVSGLCWSAVAIVAKPVTSALRKSLAGCKEAVGHAEQVGVASLLQGLAAMVFCILSTPSRQLLQPPPAAFWALMATSSVMNAGIRTFETRAYAIGELSLCAPFLAFDPVMQLAVGALVAPFVCSLLGVSCDEGVVFTARHAFAVVSIAQGMFALSCVSSRGQASAKALAGGTPAGGPLRLPRGAWLIILNCVLYAFTYRLDARACNLATSTFYFACCRLLMAATCLGGSLLRRKGPGERGVDLQRLAPFLRPQVALRVLAVVLVDGFYMLSMYRAVSLISPVFVSAVKRGGGVLVSALLGAMAFGEKLEGRWTPLLTVAVGVTLLCL</sequence>
<dbReference type="EMBL" id="HBNR01054104">
    <property type="protein sequence ID" value="CAE4619818.1"/>
    <property type="molecule type" value="Transcribed_RNA"/>
</dbReference>
<accession>A0A7S4RR09</accession>
<organism evidence="1">
    <name type="scientific">Alexandrium monilatum</name>
    <dbReference type="NCBI Taxonomy" id="311494"/>
    <lineage>
        <taxon>Eukaryota</taxon>
        <taxon>Sar</taxon>
        <taxon>Alveolata</taxon>
        <taxon>Dinophyceae</taxon>
        <taxon>Gonyaulacales</taxon>
        <taxon>Pyrocystaceae</taxon>
        <taxon>Alexandrium</taxon>
    </lineage>
</organism>